<dbReference type="SUPFAM" id="SSF51294">
    <property type="entry name" value="Hedgehog/intein (Hint) domain"/>
    <property type="match status" value="1"/>
</dbReference>
<dbReference type="Gene3D" id="3.30.420.10">
    <property type="entry name" value="Ribonuclease H-like superfamily/Ribonuclease H"/>
    <property type="match status" value="1"/>
</dbReference>
<dbReference type="InterPro" id="IPR023211">
    <property type="entry name" value="DNA_pol_palm_dom_sf"/>
</dbReference>
<sequence length="1306" mass="150849">MEQINFFAYSWVVDDEDKEITSIRVYGLKDDNKNVCLRIDDFTPYVYIELPERIKWNASNAQLVGSKIDELLGKQKPIKKAFMMKKRLYFAHVDEQKNTKLFPYLFCSFSNKQDIKALGYKLRKPLQVVGVGVLRVNIHESDADPILQLTCCGDLPTAGWIQATGKVVGEDDKLTLCDYEYKVRWKNLKRIENDVLAKPKIMGFDIEVNSTNPTAMPKAEKPGDKVFQISCVFAREGAPENEHDLFLLSLGTPDPATVGENVEIYMYETEADLLEGFTDLIKTENPNIIVGYNILGFDIPYMIARAKFNMCIFNFDRQGFHKYNHAKEKLIKWSSSAYKNQEFQFLDAEGRLYVDLLPLVRRDYKMDNYRLKTISNYFLGETKDPLSVQGIFKCYRIGMLGGEKGAKALGKVGKYCVQDSVLVVKLMEKLQTWTGLCEMAKTVNTQIFSLYTQGQQIKVFSQVYKYCLDNNIVVEKDAYVTKEDERYMGAHVFDPDPGVYDNVVSLDFNSLYPSIIIAYNIDYSTLVTDPTIPDSDCHVMQWDEHTFCEHDPKVIRKNNLTTFIDAEKKKITAIREKKNKTTDKLRKKEYDDEIKRLTLELKPYKEERSSLIKSKPKFITCATRYYRFLKSPKGVLPTILETLLNARSNTRSQIKMYTKELTGCVDNDRIKELKLLNNVLDKRQLAYKISSNSIYGAMGVKKGYLPFMPGAMCTTYMGRVNIEKAAKFIQEECRGQLVYGDSVAKDTPILIKYADGTINLIAIKDLVDSEWYAYPHFKSDKPGLANKQQSFISASVWSDGKWTQIRRIIRHKTYKKMFRVLTNTGCVDVTEDHSLLTRKKELLKPIDAKVGKSLLHSFPTDFPVCNTIFAELFHNNEPVNQSQIQYAILNSSNEIKELYIKNCKHVFLNDKTVTLSFKNKMLCQFFYTLFKSFGCNIQISINPEIDPDYVTLTVEKNPIKNPNDIIHIIPLATTNDYVYDLETEEGIFHAGIGEMIVKNTDSNYVMFPHIKTYEELWDNAIDVSQRVSALFPPPMRMEFENEIFVRYLILTKKRYMYTSCKRDGIAGDKIGKKGVLLARRDNSLFIKIVYEAIISKIFKKVDKDDILYYILEQFNILCSGSFPFKYFVVTKSLGSIGDGNVEIFVNERGVKKARMGDYTLPLLPIDPDERDKKLRSKEVATAKEFYLKSLPAQVQLAVKMRNRGMRVDPGSRLEYVITTTGGHDGHQYEKIEDIVYFNKFSHILKIDYMYYLKNCVNSFDQVLNIMYQKDKNFKVDFVLSQYKFRLKRQLVLNELLSHFNSKLIFE</sequence>
<evidence type="ECO:0000256" key="2">
    <source>
        <dbReference type="ARBA" id="ARBA00012417"/>
    </source>
</evidence>
<dbReference type="Gene3D" id="1.10.287.690">
    <property type="entry name" value="Helix hairpin bin"/>
    <property type="match status" value="1"/>
</dbReference>
<dbReference type="PANTHER" id="PTHR10322:SF23">
    <property type="entry name" value="DNA POLYMERASE DELTA CATALYTIC SUBUNIT"/>
    <property type="match status" value="1"/>
</dbReference>
<evidence type="ECO:0000256" key="3">
    <source>
        <dbReference type="ARBA" id="ARBA00022679"/>
    </source>
</evidence>
<dbReference type="Gene3D" id="3.90.1600.10">
    <property type="entry name" value="Palm domain of DNA polymerase"/>
    <property type="match status" value="2"/>
</dbReference>
<dbReference type="GO" id="GO:0000166">
    <property type="term" value="F:nucleotide binding"/>
    <property type="evidence" value="ECO:0007669"/>
    <property type="project" value="InterPro"/>
</dbReference>
<evidence type="ECO:0000256" key="8">
    <source>
        <dbReference type="SAM" id="Coils"/>
    </source>
</evidence>
<evidence type="ECO:0000256" key="1">
    <source>
        <dbReference type="ARBA" id="ARBA00005755"/>
    </source>
</evidence>
<dbReference type="InterPro" id="IPR012337">
    <property type="entry name" value="RNaseH-like_sf"/>
</dbReference>
<feature type="domain" description="DNA-directed DNA polymerase family B multifunctional" evidence="9">
    <location>
        <begin position="449"/>
        <end position="732"/>
    </location>
</feature>
<name>A0A6C0CZV7_9ZZZZ</name>
<dbReference type="InterPro" id="IPR043502">
    <property type="entry name" value="DNA/RNA_pol_sf"/>
</dbReference>
<dbReference type="InterPro" id="IPR036397">
    <property type="entry name" value="RNaseH_sf"/>
</dbReference>
<dbReference type="PRINTS" id="PR00106">
    <property type="entry name" value="DNAPOLB"/>
</dbReference>
<dbReference type="GO" id="GO:0003677">
    <property type="term" value="F:DNA binding"/>
    <property type="evidence" value="ECO:0007669"/>
    <property type="project" value="UniProtKB-KW"/>
</dbReference>
<dbReference type="GO" id="GO:0006287">
    <property type="term" value="P:base-excision repair, gap-filling"/>
    <property type="evidence" value="ECO:0007669"/>
    <property type="project" value="TreeGrafter"/>
</dbReference>
<dbReference type="PANTHER" id="PTHR10322">
    <property type="entry name" value="DNA POLYMERASE CATALYTIC SUBUNIT"/>
    <property type="match status" value="1"/>
</dbReference>
<evidence type="ECO:0000256" key="6">
    <source>
        <dbReference type="ARBA" id="ARBA00023125"/>
    </source>
</evidence>
<comment type="catalytic activity">
    <reaction evidence="7">
        <text>DNA(n) + a 2'-deoxyribonucleoside 5'-triphosphate = DNA(n+1) + diphosphate</text>
        <dbReference type="Rhea" id="RHEA:22508"/>
        <dbReference type="Rhea" id="RHEA-COMP:17339"/>
        <dbReference type="Rhea" id="RHEA-COMP:17340"/>
        <dbReference type="ChEBI" id="CHEBI:33019"/>
        <dbReference type="ChEBI" id="CHEBI:61560"/>
        <dbReference type="ChEBI" id="CHEBI:173112"/>
        <dbReference type="EC" id="2.7.7.7"/>
    </reaction>
</comment>
<evidence type="ECO:0000313" key="11">
    <source>
        <dbReference type="EMBL" id="QHT09702.1"/>
    </source>
</evidence>
<keyword evidence="6" id="KW-0238">DNA-binding</keyword>
<dbReference type="InterPro" id="IPR006134">
    <property type="entry name" value="DNA-dir_DNA_pol_B_multi_dom"/>
</dbReference>
<feature type="coiled-coil region" evidence="8">
    <location>
        <begin position="564"/>
        <end position="607"/>
    </location>
</feature>
<dbReference type="GO" id="GO:0016539">
    <property type="term" value="P:intein-mediated protein splicing"/>
    <property type="evidence" value="ECO:0007669"/>
    <property type="project" value="InterPro"/>
</dbReference>
<dbReference type="Pfam" id="PF00136">
    <property type="entry name" value="DNA_pol_B"/>
    <property type="match status" value="2"/>
</dbReference>
<evidence type="ECO:0000259" key="10">
    <source>
        <dbReference type="Pfam" id="PF03104"/>
    </source>
</evidence>
<evidence type="ECO:0000256" key="7">
    <source>
        <dbReference type="ARBA" id="ARBA00049244"/>
    </source>
</evidence>
<dbReference type="CDD" id="cd00081">
    <property type="entry name" value="Hint"/>
    <property type="match status" value="1"/>
</dbReference>
<keyword evidence="3" id="KW-0808">Transferase</keyword>
<dbReference type="InterPro" id="IPR050240">
    <property type="entry name" value="DNA_pol_type-B"/>
</dbReference>
<accession>A0A6C0CZV7</accession>
<dbReference type="GO" id="GO:0003887">
    <property type="term" value="F:DNA-directed DNA polymerase activity"/>
    <property type="evidence" value="ECO:0007669"/>
    <property type="project" value="UniProtKB-KW"/>
</dbReference>
<dbReference type="EC" id="2.7.7.7" evidence="2"/>
<dbReference type="SUPFAM" id="SSF56672">
    <property type="entry name" value="DNA/RNA polymerases"/>
    <property type="match status" value="1"/>
</dbReference>
<dbReference type="SUPFAM" id="SSF53098">
    <property type="entry name" value="Ribonuclease H-like"/>
    <property type="match status" value="1"/>
</dbReference>
<feature type="domain" description="DNA-directed DNA polymerase family B multifunctional" evidence="9">
    <location>
        <begin position="999"/>
        <end position="1134"/>
    </location>
</feature>
<reference evidence="11" key="1">
    <citation type="journal article" date="2020" name="Nature">
        <title>Giant virus diversity and host interactions through global metagenomics.</title>
        <authorList>
            <person name="Schulz F."/>
            <person name="Roux S."/>
            <person name="Paez-Espino D."/>
            <person name="Jungbluth S."/>
            <person name="Walsh D.A."/>
            <person name="Denef V.J."/>
            <person name="McMahon K.D."/>
            <person name="Konstantinidis K.T."/>
            <person name="Eloe-Fadrosh E.A."/>
            <person name="Kyrpides N.C."/>
            <person name="Woyke T."/>
        </authorList>
    </citation>
    <scope>NUCLEOTIDE SEQUENCE</scope>
    <source>
        <strain evidence="11">GVMAG-M-3300023174-102</strain>
    </source>
</reference>
<dbReference type="InterPro" id="IPR006133">
    <property type="entry name" value="DNA-dir_DNA_pol_B_exonuc"/>
</dbReference>
<dbReference type="GO" id="GO:0008296">
    <property type="term" value="F:3'-5'-DNA exonuclease activity"/>
    <property type="evidence" value="ECO:0007669"/>
    <property type="project" value="TreeGrafter"/>
</dbReference>
<dbReference type="InterPro" id="IPR006141">
    <property type="entry name" value="Intein_N"/>
</dbReference>
<evidence type="ECO:0000256" key="4">
    <source>
        <dbReference type="ARBA" id="ARBA00022695"/>
    </source>
</evidence>
<dbReference type="GO" id="GO:0006297">
    <property type="term" value="P:nucleotide-excision repair, DNA gap filling"/>
    <property type="evidence" value="ECO:0007669"/>
    <property type="project" value="TreeGrafter"/>
</dbReference>
<dbReference type="Pfam" id="PF03104">
    <property type="entry name" value="DNA_pol_B_exo1"/>
    <property type="match status" value="1"/>
</dbReference>
<dbReference type="PROSITE" id="PS50817">
    <property type="entry name" value="INTEIN_N_TER"/>
    <property type="match status" value="1"/>
</dbReference>
<organism evidence="11">
    <name type="scientific">viral metagenome</name>
    <dbReference type="NCBI Taxonomy" id="1070528"/>
    <lineage>
        <taxon>unclassified sequences</taxon>
        <taxon>metagenomes</taxon>
        <taxon>organismal metagenomes</taxon>
    </lineage>
</organism>
<dbReference type="Gene3D" id="2.170.16.10">
    <property type="entry name" value="Hedgehog/Intein (Hint) domain"/>
    <property type="match status" value="1"/>
</dbReference>
<dbReference type="Gene3D" id="2.40.50.730">
    <property type="match status" value="1"/>
</dbReference>
<dbReference type="EMBL" id="MN739514">
    <property type="protein sequence ID" value="QHT09702.1"/>
    <property type="molecule type" value="Genomic_DNA"/>
</dbReference>
<dbReference type="InterPro" id="IPR006172">
    <property type="entry name" value="DNA-dir_DNA_pol_B"/>
</dbReference>
<dbReference type="GO" id="GO:0045004">
    <property type="term" value="P:DNA replication proofreading"/>
    <property type="evidence" value="ECO:0007669"/>
    <property type="project" value="TreeGrafter"/>
</dbReference>
<keyword evidence="4" id="KW-0548">Nucleotidyltransferase</keyword>
<evidence type="ECO:0000256" key="5">
    <source>
        <dbReference type="ARBA" id="ARBA00022932"/>
    </source>
</evidence>
<dbReference type="SMART" id="SM00486">
    <property type="entry name" value="POLBc"/>
    <property type="match status" value="1"/>
</dbReference>
<dbReference type="GO" id="GO:0043625">
    <property type="term" value="C:delta DNA polymerase complex"/>
    <property type="evidence" value="ECO:0007669"/>
    <property type="project" value="TreeGrafter"/>
</dbReference>
<keyword evidence="8" id="KW-0175">Coiled coil</keyword>
<feature type="domain" description="DNA-directed DNA polymerase family B exonuclease" evidence="10">
    <location>
        <begin position="138"/>
        <end position="374"/>
    </location>
</feature>
<dbReference type="InterPro" id="IPR042087">
    <property type="entry name" value="DNA_pol_B_thumb"/>
</dbReference>
<comment type="similarity">
    <text evidence="1">Belongs to the DNA polymerase type-B family.</text>
</comment>
<proteinExistence type="inferred from homology"/>
<evidence type="ECO:0000259" key="9">
    <source>
        <dbReference type="Pfam" id="PF00136"/>
    </source>
</evidence>
<keyword evidence="5" id="KW-0239">DNA-directed DNA polymerase</keyword>
<dbReference type="InterPro" id="IPR036844">
    <property type="entry name" value="Hint_dom_sf"/>
</dbReference>
<dbReference type="Gene3D" id="1.10.132.60">
    <property type="entry name" value="DNA polymerase family B, C-terminal domain"/>
    <property type="match status" value="1"/>
</dbReference>
<protein>
    <recommendedName>
        <fullName evidence="2">DNA-directed DNA polymerase</fullName>
        <ecNumber evidence="2">2.7.7.7</ecNumber>
    </recommendedName>
</protein>